<dbReference type="SUPFAM" id="SSF57850">
    <property type="entry name" value="RING/U-box"/>
    <property type="match status" value="1"/>
</dbReference>
<dbReference type="GO" id="GO:0005737">
    <property type="term" value="C:cytoplasm"/>
    <property type="evidence" value="ECO:0007669"/>
    <property type="project" value="UniProtKB-ARBA"/>
</dbReference>
<organism evidence="10 11">
    <name type="scientific">Cynoglossus semilaevis</name>
    <name type="common">Tongue sole</name>
    <dbReference type="NCBI Taxonomy" id="244447"/>
    <lineage>
        <taxon>Eukaryota</taxon>
        <taxon>Metazoa</taxon>
        <taxon>Chordata</taxon>
        <taxon>Craniata</taxon>
        <taxon>Vertebrata</taxon>
        <taxon>Euteleostomi</taxon>
        <taxon>Actinopterygii</taxon>
        <taxon>Neopterygii</taxon>
        <taxon>Teleostei</taxon>
        <taxon>Neoteleostei</taxon>
        <taxon>Acanthomorphata</taxon>
        <taxon>Carangaria</taxon>
        <taxon>Pleuronectiformes</taxon>
        <taxon>Pleuronectoidei</taxon>
        <taxon>Cynoglossidae</taxon>
        <taxon>Cynoglossinae</taxon>
        <taxon>Cynoglossus</taxon>
    </lineage>
</organism>
<dbReference type="RefSeq" id="XP_008316618.1">
    <property type="nucleotide sequence ID" value="XM_008318396.3"/>
</dbReference>
<sequence>MSLWKPEEQLALELSCSICLQLYSDPVVLPCGHNYCRSCIFKTTDTADKTGKILPRCPDCREEFKGVDSLQRNFKLCNIIEGYQAAILLFRRQSDTKPVKMEVFCDHCIDDESPAVKTCLKCEVSLCSRHLHKHQEKESFKVHPLVEPVVDLGMMSCSVHQRPLEYFCSNDMTSLCGTCFLEGQHQNHDVLTYSVAEEEMRRALECRTKVVSCKLHITESLLQKTAEEQGASEDIGDKLINKAVSLVDNMAALVDRFRERLYVLLEEEKGQRRKSWQLGVSALEEHQQQLMDAQRSANEALYETDTRMFIHRFMLIEEALRKVVESNVPSNVPSKAPLNTRRLQTGLKTQDFRGEMIRLLESLNIVLDPLDLTFNVITAHPTLIMSNDLRTVKYSPSKQPYPEHPERFTSAPQVLCSQGFSSGEHVWVVEVGPNCMWSIGVCYKNIPRRGDHSRLGHNSVSWRLQWKNGKLTVCQCSCNVVLGEVAHQPLRIEVALDYERGTLSFHSIKGRREHLHTFRVVFREMVYPAFSIHSNTPESWITLHNGL</sequence>
<dbReference type="STRING" id="244447.ENSCSEP00000005647"/>
<reference evidence="10 11" key="1">
    <citation type="journal article" date="2014" name="Nat. Genet.">
        <title>Whole-genome sequence of a flatfish provides insights into ZW sex chromosome evolution and adaptation to a benthic lifestyle.</title>
        <authorList>
            <person name="Chen S."/>
            <person name="Zhang G."/>
            <person name="Shao C."/>
            <person name="Huang Q."/>
            <person name="Liu G."/>
            <person name="Zhang P."/>
            <person name="Song W."/>
            <person name="An N."/>
            <person name="Chalopin D."/>
            <person name="Volff J.N."/>
            <person name="Hong Y."/>
            <person name="Li Q."/>
            <person name="Sha Z."/>
            <person name="Zhou H."/>
            <person name="Xie M."/>
            <person name="Yu Q."/>
            <person name="Liu Y."/>
            <person name="Xiang H."/>
            <person name="Wang N."/>
            <person name="Wu K."/>
            <person name="Yang C."/>
            <person name="Zhou Q."/>
            <person name="Liao X."/>
            <person name="Yang L."/>
            <person name="Hu Q."/>
            <person name="Zhang J."/>
            <person name="Meng L."/>
            <person name="Jin L."/>
            <person name="Tian Y."/>
            <person name="Lian J."/>
            <person name="Yang J."/>
            <person name="Miao G."/>
            <person name="Liu S."/>
            <person name="Liang Z."/>
            <person name="Yan F."/>
            <person name="Li Y."/>
            <person name="Sun B."/>
            <person name="Zhang H."/>
            <person name="Zhang J."/>
            <person name="Zhu Y."/>
            <person name="Du M."/>
            <person name="Zhao Y."/>
            <person name="Schartl M."/>
            <person name="Tang Q."/>
            <person name="Wang J."/>
        </authorList>
    </citation>
    <scope>NUCLEOTIDE SEQUENCE</scope>
</reference>
<dbReference type="InterPro" id="IPR013083">
    <property type="entry name" value="Znf_RING/FYVE/PHD"/>
</dbReference>
<dbReference type="InterPro" id="IPR000315">
    <property type="entry name" value="Znf_B-box"/>
</dbReference>
<feature type="domain" description="B box-type" evidence="8">
    <location>
        <begin position="152"/>
        <end position="193"/>
    </location>
</feature>
<dbReference type="CDD" id="cd19802">
    <property type="entry name" value="Bbox1_TRIM8-like"/>
    <property type="match status" value="1"/>
</dbReference>
<name>A0A3P8UTE4_CYNSE</name>
<dbReference type="PROSITE" id="PS50188">
    <property type="entry name" value="B302_SPRY"/>
    <property type="match status" value="1"/>
</dbReference>
<dbReference type="InterPro" id="IPR051051">
    <property type="entry name" value="E3_ubiq-ligase_TRIM/RNF"/>
</dbReference>
<dbReference type="InterPro" id="IPR017907">
    <property type="entry name" value="Znf_RING_CS"/>
</dbReference>
<evidence type="ECO:0000313" key="10">
    <source>
        <dbReference type="Ensembl" id="ENSCSEP00000005647.1"/>
    </source>
</evidence>
<evidence type="ECO:0000256" key="5">
    <source>
        <dbReference type="ARBA" id="ARBA00022859"/>
    </source>
</evidence>
<keyword evidence="11" id="KW-1185">Reference proteome</keyword>
<dbReference type="Pfam" id="PF13765">
    <property type="entry name" value="PRY"/>
    <property type="match status" value="1"/>
</dbReference>
<dbReference type="SUPFAM" id="SSF57845">
    <property type="entry name" value="B-box zinc-binding domain"/>
    <property type="match status" value="1"/>
</dbReference>
<evidence type="ECO:0000259" key="8">
    <source>
        <dbReference type="PROSITE" id="PS50119"/>
    </source>
</evidence>
<dbReference type="OMA" id="RKSWQLG"/>
<protein>
    <submittedName>
        <fullName evidence="10">E3 ubiquitin/ISG15 ligase TRIM25-like</fullName>
    </submittedName>
</protein>
<keyword evidence="2" id="KW-0479">Metal-binding</keyword>
<dbReference type="GeneTree" id="ENSGT00940000167073"/>
<evidence type="ECO:0000256" key="6">
    <source>
        <dbReference type="PROSITE-ProRule" id="PRU00024"/>
    </source>
</evidence>
<reference evidence="10" key="2">
    <citation type="submission" date="2025-08" db="UniProtKB">
        <authorList>
            <consortium name="Ensembl"/>
        </authorList>
    </citation>
    <scope>IDENTIFICATION</scope>
</reference>
<dbReference type="AlphaFoldDB" id="A0A3P8UTE4"/>
<dbReference type="PANTHER" id="PTHR25465">
    <property type="entry name" value="B-BOX DOMAIN CONTAINING"/>
    <property type="match status" value="1"/>
</dbReference>
<dbReference type="PROSITE" id="PS00518">
    <property type="entry name" value="ZF_RING_1"/>
    <property type="match status" value="1"/>
</dbReference>
<reference evidence="10" key="3">
    <citation type="submission" date="2025-09" db="UniProtKB">
        <authorList>
            <consortium name="Ensembl"/>
        </authorList>
    </citation>
    <scope>IDENTIFICATION</scope>
</reference>
<dbReference type="Gene3D" id="3.30.40.10">
    <property type="entry name" value="Zinc/RING finger domain, C3HC4 (zinc finger)"/>
    <property type="match status" value="1"/>
</dbReference>
<dbReference type="CDD" id="cd19769">
    <property type="entry name" value="Bbox2_TRIM16-like"/>
    <property type="match status" value="1"/>
</dbReference>
<dbReference type="PANTHER" id="PTHR25465:SF14">
    <property type="entry name" value="E3 UBIQUITIN-PROTEIN LIGASE TRIM65"/>
    <property type="match status" value="1"/>
</dbReference>
<dbReference type="InterPro" id="IPR013320">
    <property type="entry name" value="ConA-like_dom_sf"/>
</dbReference>
<dbReference type="Pfam" id="PF13445">
    <property type="entry name" value="zf-RING_UBOX"/>
    <property type="match status" value="1"/>
</dbReference>
<dbReference type="InterPro" id="IPR001870">
    <property type="entry name" value="B30.2/SPRY"/>
</dbReference>
<dbReference type="InParanoid" id="A0A3P8UTE4"/>
<dbReference type="InterPro" id="IPR027370">
    <property type="entry name" value="Znf-RING_euk"/>
</dbReference>
<feature type="domain" description="B30.2/SPRY" evidence="9">
    <location>
        <begin position="352"/>
        <end position="547"/>
    </location>
</feature>
<evidence type="ECO:0000256" key="3">
    <source>
        <dbReference type="ARBA" id="ARBA00022771"/>
    </source>
</evidence>
<dbReference type="InterPro" id="IPR001841">
    <property type="entry name" value="Znf_RING"/>
</dbReference>
<dbReference type="InterPro" id="IPR043136">
    <property type="entry name" value="B30.2/SPRY_sf"/>
</dbReference>
<dbReference type="InterPro" id="IPR006574">
    <property type="entry name" value="PRY"/>
</dbReference>
<dbReference type="PRINTS" id="PR01407">
    <property type="entry name" value="BUTYPHLNCDUF"/>
</dbReference>
<evidence type="ECO:0000256" key="4">
    <source>
        <dbReference type="ARBA" id="ARBA00022833"/>
    </source>
</evidence>
<dbReference type="Pfam" id="PF00643">
    <property type="entry name" value="zf-B_box"/>
    <property type="match status" value="1"/>
</dbReference>
<proteinExistence type="predicted"/>
<dbReference type="PROSITE" id="PS50119">
    <property type="entry name" value="ZF_BBOX"/>
    <property type="match status" value="1"/>
</dbReference>
<dbReference type="OrthoDB" id="6270329at2759"/>
<keyword evidence="4" id="KW-0862">Zinc</keyword>
<dbReference type="SUPFAM" id="SSF49899">
    <property type="entry name" value="Concanavalin A-like lectins/glucanases"/>
    <property type="match status" value="1"/>
</dbReference>
<dbReference type="PROSITE" id="PS50089">
    <property type="entry name" value="ZF_RING_2"/>
    <property type="match status" value="1"/>
</dbReference>
<accession>A0A3P8UTE4</accession>
<evidence type="ECO:0000259" key="7">
    <source>
        <dbReference type="PROSITE" id="PS50089"/>
    </source>
</evidence>
<evidence type="ECO:0000259" key="9">
    <source>
        <dbReference type="PROSITE" id="PS50188"/>
    </source>
</evidence>
<dbReference type="Gene3D" id="2.60.120.920">
    <property type="match status" value="1"/>
</dbReference>
<dbReference type="Ensembl" id="ENSCSET00000005707.1">
    <property type="protein sequence ID" value="ENSCSEP00000005647.1"/>
    <property type="gene ID" value="ENSCSEG00000003648.1"/>
</dbReference>
<dbReference type="Gene3D" id="4.10.830.40">
    <property type="match status" value="1"/>
</dbReference>
<keyword evidence="1" id="KW-0399">Innate immunity</keyword>
<dbReference type="GeneID" id="103384748"/>
<dbReference type="GO" id="GO:0008270">
    <property type="term" value="F:zinc ion binding"/>
    <property type="evidence" value="ECO:0007669"/>
    <property type="project" value="UniProtKB-KW"/>
</dbReference>
<keyword evidence="3 6" id="KW-0863">Zinc-finger</keyword>
<dbReference type="SMART" id="SM00589">
    <property type="entry name" value="PRY"/>
    <property type="match status" value="1"/>
</dbReference>
<dbReference type="InterPro" id="IPR003877">
    <property type="entry name" value="SPRY_dom"/>
</dbReference>
<dbReference type="SMART" id="SM00336">
    <property type="entry name" value="BBOX"/>
    <property type="match status" value="1"/>
</dbReference>
<dbReference type="KEGG" id="csem:103384748"/>
<feature type="domain" description="RING-type" evidence="7">
    <location>
        <begin position="16"/>
        <end position="61"/>
    </location>
</feature>
<dbReference type="Pfam" id="PF00622">
    <property type="entry name" value="SPRY"/>
    <property type="match status" value="1"/>
</dbReference>
<evidence type="ECO:0000313" key="11">
    <source>
        <dbReference type="Proteomes" id="UP000265120"/>
    </source>
</evidence>
<evidence type="ECO:0000256" key="1">
    <source>
        <dbReference type="ARBA" id="ARBA00022588"/>
    </source>
</evidence>
<dbReference type="InterPro" id="IPR003879">
    <property type="entry name" value="Butyrophylin_SPRY"/>
</dbReference>
<dbReference type="Gene3D" id="3.30.160.60">
    <property type="entry name" value="Classic Zinc Finger"/>
    <property type="match status" value="1"/>
</dbReference>
<dbReference type="SMART" id="SM00449">
    <property type="entry name" value="SPRY"/>
    <property type="match status" value="1"/>
</dbReference>
<dbReference type="GO" id="GO:0045087">
    <property type="term" value="P:innate immune response"/>
    <property type="evidence" value="ECO:0007669"/>
    <property type="project" value="UniProtKB-KW"/>
</dbReference>
<dbReference type="Proteomes" id="UP000265120">
    <property type="component" value="Chromosome 10"/>
</dbReference>
<dbReference type="SMART" id="SM00184">
    <property type="entry name" value="RING"/>
    <property type="match status" value="1"/>
</dbReference>
<keyword evidence="5" id="KW-0391">Immunity</keyword>
<evidence type="ECO:0000256" key="2">
    <source>
        <dbReference type="ARBA" id="ARBA00022723"/>
    </source>
</evidence>